<name>A0A6J4VN19_9BACT</name>
<dbReference type="FunFam" id="3.20.19.10:FF:000001">
    <property type="entry name" value="Aconitate hydratase"/>
    <property type="match status" value="1"/>
</dbReference>
<dbReference type="GO" id="GO:0006099">
    <property type="term" value="P:tricarboxylic acid cycle"/>
    <property type="evidence" value="ECO:0007669"/>
    <property type="project" value="UniProtKB-UniPathway"/>
</dbReference>
<keyword evidence="6 9" id="KW-0411">Iron-sulfur</keyword>
<evidence type="ECO:0000256" key="2">
    <source>
        <dbReference type="ARBA" id="ARBA00004717"/>
    </source>
</evidence>
<dbReference type="CDD" id="cd01580">
    <property type="entry name" value="AcnA_IRP_Swivel"/>
    <property type="match status" value="1"/>
</dbReference>
<dbReference type="FunFam" id="3.30.499.10:FF:000002">
    <property type="entry name" value="Aconitate hydratase"/>
    <property type="match status" value="1"/>
</dbReference>
<comment type="pathway">
    <text evidence="2">Carbohydrate metabolism; tricarboxylic acid cycle; isocitrate from oxaloacetate: step 2/2.</text>
</comment>
<dbReference type="NCBIfam" id="NF006757">
    <property type="entry name" value="PRK09277.1"/>
    <property type="match status" value="1"/>
</dbReference>
<dbReference type="Pfam" id="PF00694">
    <property type="entry name" value="Aconitase_C"/>
    <property type="match status" value="1"/>
</dbReference>
<dbReference type="InterPro" id="IPR015931">
    <property type="entry name" value="Acnase/IPM_dHydase_lsu_aba_1/3"/>
</dbReference>
<dbReference type="SUPFAM" id="SSF53732">
    <property type="entry name" value="Aconitase iron-sulfur domain"/>
    <property type="match status" value="1"/>
</dbReference>
<dbReference type="Gene3D" id="3.20.19.10">
    <property type="entry name" value="Aconitase, domain 4"/>
    <property type="match status" value="1"/>
</dbReference>
<keyword evidence="7 9" id="KW-0456">Lyase</keyword>
<evidence type="ECO:0000313" key="12">
    <source>
        <dbReference type="EMBL" id="CAA9582013.1"/>
    </source>
</evidence>
<keyword evidence="5 9" id="KW-0408">Iron</keyword>
<accession>A0A6J4VN19</accession>
<dbReference type="NCBIfam" id="TIGR01341">
    <property type="entry name" value="aconitase_1"/>
    <property type="match status" value="1"/>
</dbReference>
<comment type="catalytic activity">
    <reaction evidence="8 9">
        <text>citrate = D-threo-isocitrate</text>
        <dbReference type="Rhea" id="RHEA:10336"/>
        <dbReference type="ChEBI" id="CHEBI:15562"/>
        <dbReference type="ChEBI" id="CHEBI:16947"/>
        <dbReference type="EC" id="4.2.1.3"/>
    </reaction>
</comment>
<evidence type="ECO:0000256" key="7">
    <source>
        <dbReference type="ARBA" id="ARBA00023239"/>
    </source>
</evidence>
<feature type="domain" description="Aconitase/3-isopropylmalate dehydratase large subunit alpha/beta/alpha" evidence="10">
    <location>
        <begin position="87"/>
        <end position="602"/>
    </location>
</feature>
<proteinExistence type="inferred from homology"/>
<dbReference type="EMBL" id="CADCWF010000351">
    <property type="protein sequence ID" value="CAA9582013.1"/>
    <property type="molecule type" value="Genomic_DNA"/>
</dbReference>
<evidence type="ECO:0000256" key="6">
    <source>
        <dbReference type="ARBA" id="ARBA00023014"/>
    </source>
</evidence>
<dbReference type="SUPFAM" id="SSF52016">
    <property type="entry name" value="LeuD/IlvD-like"/>
    <property type="match status" value="1"/>
</dbReference>
<keyword evidence="4" id="KW-0479">Metal-binding</keyword>
<keyword evidence="9" id="KW-0004">4Fe-4S</keyword>
<dbReference type="Gene3D" id="3.30.499.10">
    <property type="entry name" value="Aconitase, domain 3"/>
    <property type="match status" value="2"/>
</dbReference>
<dbReference type="InterPro" id="IPR036008">
    <property type="entry name" value="Aconitase_4Fe-4S_dom"/>
</dbReference>
<evidence type="ECO:0000256" key="1">
    <source>
        <dbReference type="ARBA" id="ARBA00001966"/>
    </source>
</evidence>
<evidence type="ECO:0000256" key="3">
    <source>
        <dbReference type="ARBA" id="ARBA00007185"/>
    </source>
</evidence>
<dbReference type="NCBIfam" id="NF009520">
    <property type="entry name" value="PRK12881.1"/>
    <property type="match status" value="1"/>
</dbReference>
<dbReference type="InterPro" id="IPR018136">
    <property type="entry name" value="Aconitase_4Fe-4S_BS"/>
</dbReference>
<feature type="domain" description="Aconitase A/isopropylmalate dehydratase small subunit swivel" evidence="11">
    <location>
        <begin position="732"/>
        <end position="858"/>
    </location>
</feature>
<reference evidence="12" key="1">
    <citation type="submission" date="2020-02" db="EMBL/GenBank/DDBJ databases">
        <authorList>
            <person name="Meier V. D."/>
        </authorList>
    </citation>
    <scope>NUCLEOTIDE SEQUENCE</scope>
    <source>
        <strain evidence="12">AVDCRST_MAG59</strain>
    </source>
</reference>
<dbReference type="AlphaFoldDB" id="A0A6J4VN19"/>
<protein>
    <recommendedName>
        <fullName evidence="9">Aconitate hydratase</fullName>
        <shortName evidence="9">Aconitase</shortName>
        <ecNumber evidence="9">4.2.1.3</ecNumber>
    </recommendedName>
</protein>
<evidence type="ECO:0000256" key="9">
    <source>
        <dbReference type="RuleBase" id="RU361275"/>
    </source>
</evidence>
<dbReference type="GO" id="GO:0046872">
    <property type="term" value="F:metal ion binding"/>
    <property type="evidence" value="ECO:0007669"/>
    <property type="project" value="UniProtKB-KW"/>
</dbReference>
<organism evidence="12">
    <name type="scientific">uncultured Thermomicrobiales bacterium</name>
    <dbReference type="NCBI Taxonomy" id="1645740"/>
    <lineage>
        <taxon>Bacteria</taxon>
        <taxon>Pseudomonadati</taxon>
        <taxon>Thermomicrobiota</taxon>
        <taxon>Thermomicrobia</taxon>
        <taxon>Thermomicrobiales</taxon>
        <taxon>environmental samples</taxon>
    </lineage>
</organism>
<comment type="similarity">
    <text evidence="3 9">Belongs to the aconitase/IPM isomerase family.</text>
</comment>
<gene>
    <name evidence="12" type="ORF">AVDCRST_MAG59-4916</name>
</gene>
<dbReference type="PROSITE" id="PS01244">
    <property type="entry name" value="ACONITASE_2"/>
    <property type="match status" value="1"/>
</dbReference>
<dbReference type="EC" id="4.2.1.3" evidence="9"/>
<evidence type="ECO:0000256" key="8">
    <source>
        <dbReference type="ARBA" id="ARBA00023501"/>
    </source>
</evidence>
<dbReference type="Gene3D" id="6.10.190.10">
    <property type="match status" value="1"/>
</dbReference>
<dbReference type="PRINTS" id="PR00415">
    <property type="entry name" value="ACONITASE"/>
</dbReference>
<dbReference type="GO" id="GO:0003994">
    <property type="term" value="F:aconitate hydratase activity"/>
    <property type="evidence" value="ECO:0007669"/>
    <property type="project" value="UniProtKB-EC"/>
</dbReference>
<dbReference type="InterPro" id="IPR001030">
    <property type="entry name" value="Acoase/IPM_deHydtase_lsu_aba"/>
</dbReference>
<sequence length="937" mass="101370">MDAIVSARPDPFGARASLTTSEGTTVAYYKLAVLAESGIADLDRLPFTIRILLENALRNAGCEFVDASDVETLARWRPRSAGEIAQDVELPFLPGRVVMQDFTGVPAVVDLAAMRSAVARLGGDVTRINPLVPVDLVIDHSVQVDSFGTTIAFARNVDLEYERNRERYGLLRWGQQTFQNFRVVPPGTGIIHQVNLEYLADVVSTRRVGAETIAFPDTLVGTDSHTTMINGLGVLGWGVGGIEAEAVLLGQPLYLLEPEVVGVRLTGELRRAATATDLVLAITEMLRKHGVVGRFVEFCGKGLSNLTLADRATIANMAPEYGATASYFPVDAETLRYLELTGRTAHVIDLVERYCKEQTLFRTDETPDPAFNELLELDLASVEPSVAGPRRPQDRVPLGKVRETLRTAYSTTFADALDELEIAQMETEGGDATLASATTAKKKARRHVGHAPVSVDGSEMTLHHGAVTIASITSCTNTSNPSVMLGAGLLAQKAVERGLDVPGYVKTSLAPGSQVVTRYLQKSNLLPYLEALGFHVVGYGCMTCIGNSGPLPEVVGTAVDEHELIVAAVLSGNRNFEGRIHPQVRASFLASPPLVVAYALAGTVDTDLENDPIGFDPNGDAVYLRDIWPTPEEVQATIEQAVDPAMYRDEYGSVFRGDERWQELPVPEGQLYDWDPVSTYVQEPPYFQDLSPEPTPPTDIQGARVLAMLGDSVTTDHISPAGSIAKTSPAGRYLVEQGVKPYEFNSYGARRGNHQVMIRGTFANIRLRNLLTPGKEGNRTVYLPTGEETSIYDASVWYQEEGTPLIVLGGKEYGSGSSRDWAAKGPLLLGIKAVIVESFERIHRSNLVGMGVLPLQFLPGETAESLGLTGHETFDIGGIEAVAPKGRLTVRATADDGTSREFEVVVRIDSPVEVAYYRNGGILPYVLRRLLGTAPAA</sequence>
<dbReference type="Pfam" id="PF00330">
    <property type="entry name" value="Aconitase"/>
    <property type="match status" value="1"/>
</dbReference>
<evidence type="ECO:0000259" key="10">
    <source>
        <dbReference type="Pfam" id="PF00330"/>
    </source>
</evidence>
<dbReference type="PROSITE" id="PS00450">
    <property type="entry name" value="ACONITASE_1"/>
    <property type="match status" value="1"/>
</dbReference>
<dbReference type="InterPro" id="IPR006249">
    <property type="entry name" value="Aconitase/IRP2"/>
</dbReference>
<dbReference type="GO" id="GO:0051539">
    <property type="term" value="F:4 iron, 4 sulfur cluster binding"/>
    <property type="evidence" value="ECO:0007669"/>
    <property type="project" value="UniProtKB-KW"/>
</dbReference>
<comment type="function">
    <text evidence="9">Catalyzes the isomerization of citrate to isocitrate via cis-aconitate.</text>
</comment>
<dbReference type="CDD" id="cd01586">
    <property type="entry name" value="AcnA_IRP"/>
    <property type="match status" value="1"/>
</dbReference>
<dbReference type="InterPro" id="IPR015928">
    <property type="entry name" value="Aconitase/3IPM_dehydase_swvl"/>
</dbReference>
<evidence type="ECO:0000259" key="11">
    <source>
        <dbReference type="Pfam" id="PF00694"/>
    </source>
</evidence>
<evidence type="ECO:0000256" key="4">
    <source>
        <dbReference type="ARBA" id="ARBA00022723"/>
    </source>
</evidence>
<dbReference type="InterPro" id="IPR000573">
    <property type="entry name" value="AconitaseA/IPMdHydase_ssu_swvl"/>
</dbReference>
<dbReference type="UniPathway" id="UPA00223">
    <property type="reaction ID" value="UER00718"/>
</dbReference>
<dbReference type="PANTHER" id="PTHR11670">
    <property type="entry name" value="ACONITASE/IRON-RESPONSIVE ELEMENT FAMILY MEMBER"/>
    <property type="match status" value="1"/>
</dbReference>
<dbReference type="InterPro" id="IPR044137">
    <property type="entry name" value="AcnA_IRP_Swivel"/>
</dbReference>
<evidence type="ECO:0000256" key="5">
    <source>
        <dbReference type="ARBA" id="ARBA00023004"/>
    </source>
</evidence>
<comment type="cofactor">
    <cofactor evidence="1">
        <name>[4Fe-4S] cluster</name>
        <dbReference type="ChEBI" id="CHEBI:49883"/>
    </cofactor>
</comment>